<organism evidence="1 2">
    <name type="scientific">Sphaerisporangium album</name>
    <dbReference type="NCBI Taxonomy" id="509200"/>
    <lineage>
        <taxon>Bacteria</taxon>
        <taxon>Bacillati</taxon>
        <taxon>Actinomycetota</taxon>
        <taxon>Actinomycetes</taxon>
        <taxon>Streptosporangiales</taxon>
        <taxon>Streptosporangiaceae</taxon>
        <taxon>Sphaerisporangium</taxon>
    </lineage>
</organism>
<proteinExistence type="predicted"/>
<dbReference type="SUPFAM" id="SSF52540">
    <property type="entry name" value="P-loop containing nucleoside triphosphate hydrolases"/>
    <property type="match status" value="1"/>
</dbReference>
<keyword evidence="2" id="KW-1185">Reference proteome</keyword>
<evidence type="ECO:0000313" key="2">
    <source>
        <dbReference type="Proteomes" id="UP000253094"/>
    </source>
</evidence>
<dbReference type="InterPro" id="IPR027417">
    <property type="entry name" value="P-loop_NTPase"/>
</dbReference>
<gene>
    <name evidence="1" type="ORF">DQ384_04095</name>
</gene>
<sequence>MSPRRLVITGAPGAGKTVLAVELILGLLEDRARDTIQDGARRRAHDHAEVQTVPVRISAATLDTELPTAGAVEV</sequence>
<protein>
    <submittedName>
        <fullName evidence="1">DUF2075 domain-containing protein</fullName>
    </submittedName>
</protein>
<name>A0A367FR19_9ACTN</name>
<dbReference type="Proteomes" id="UP000253094">
    <property type="component" value="Unassembled WGS sequence"/>
</dbReference>
<dbReference type="OrthoDB" id="419058at2"/>
<comment type="caution">
    <text evidence="1">The sequence shown here is derived from an EMBL/GenBank/DDBJ whole genome shotgun (WGS) entry which is preliminary data.</text>
</comment>
<dbReference type="AlphaFoldDB" id="A0A367FR19"/>
<reference evidence="1 2" key="1">
    <citation type="submission" date="2018-06" db="EMBL/GenBank/DDBJ databases">
        <title>Sphaerisporangium craniellae sp. nov., isolated from a marine sponge in the South China Sea.</title>
        <authorList>
            <person name="Li L."/>
        </authorList>
    </citation>
    <scope>NUCLEOTIDE SEQUENCE [LARGE SCALE GENOMIC DNA]</scope>
    <source>
        <strain evidence="1 2">CCTCC AA 208026</strain>
    </source>
</reference>
<evidence type="ECO:0000313" key="1">
    <source>
        <dbReference type="EMBL" id="RCG32674.1"/>
    </source>
</evidence>
<dbReference type="EMBL" id="QOIL01000002">
    <property type="protein sequence ID" value="RCG32674.1"/>
    <property type="molecule type" value="Genomic_DNA"/>
</dbReference>
<accession>A0A367FR19</accession>